<feature type="region of interest" description="Disordered" evidence="3">
    <location>
        <begin position="139"/>
        <end position="166"/>
    </location>
</feature>
<feature type="domain" description="Mediator of RNA polymerase II transcription subunit 25 von Willebrand factor type A" evidence="4">
    <location>
        <begin position="4"/>
        <end position="224"/>
    </location>
</feature>
<proteinExistence type="inferred from homology"/>
<keyword evidence="6" id="KW-1185">Reference proteome</keyword>
<dbReference type="AlphaFoldDB" id="A0AAE1Y5A5"/>
<dbReference type="GO" id="GO:0005667">
    <property type="term" value="C:transcription regulator complex"/>
    <property type="evidence" value="ECO:0007669"/>
    <property type="project" value="TreeGrafter"/>
</dbReference>
<dbReference type="Proteomes" id="UP001293254">
    <property type="component" value="Unassembled WGS sequence"/>
</dbReference>
<organism evidence="5 6">
    <name type="scientific">Sesamum alatum</name>
    <dbReference type="NCBI Taxonomy" id="300844"/>
    <lineage>
        <taxon>Eukaryota</taxon>
        <taxon>Viridiplantae</taxon>
        <taxon>Streptophyta</taxon>
        <taxon>Embryophyta</taxon>
        <taxon>Tracheophyta</taxon>
        <taxon>Spermatophyta</taxon>
        <taxon>Magnoliopsida</taxon>
        <taxon>eudicotyledons</taxon>
        <taxon>Gunneridae</taxon>
        <taxon>Pentapetalae</taxon>
        <taxon>asterids</taxon>
        <taxon>lamiids</taxon>
        <taxon>Lamiales</taxon>
        <taxon>Pedaliaceae</taxon>
        <taxon>Sesamum</taxon>
    </lineage>
</organism>
<comment type="caution">
    <text evidence="5">The sequence shown here is derived from an EMBL/GenBank/DDBJ whole genome shotgun (WGS) entry which is preliminary data.</text>
</comment>
<feature type="region of interest" description="Disordered" evidence="3">
    <location>
        <begin position="237"/>
        <end position="268"/>
    </location>
</feature>
<dbReference type="GO" id="GO:0016592">
    <property type="term" value="C:mediator complex"/>
    <property type="evidence" value="ECO:0007669"/>
    <property type="project" value="TreeGrafter"/>
</dbReference>
<comment type="similarity">
    <text evidence="1">Belongs to the Mediator complex subunit 25 family.</text>
</comment>
<evidence type="ECO:0000313" key="6">
    <source>
        <dbReference type="Proteomes" id="UP001293254"/>
    </source>
</evidence>
<dbReference type="GO" id="GO:0045944">
    <property type="term" value="P:positive regulation of transcription by RNA polymerase II"/>
    <property type="evidence" value="ECO:0007669"/>
    <property type="project" value="TreeGrafter"/>
</dbReference>
<feature type="compositionally biased region" description="Low complexity" evidence="3">
    <location>
        <begin position="759"/>
        <end position="774"/>
    </location>
</feature>
<evidence type="ECO:0000259" key="4">
    <source>
        <dbReference type="Pfam" id="PF11265"/>
    </source>
</evidence>
<dbReference type="EMBL" id="JACGWO010000007">
    <property type="protein sequence ID" value="KAK4423599.1"/>
    <property type="molecule type" value="Genomic_DNA"/>
</dbReference>
<reference evidence="5" key="2">
    <citation type="journal article" date="2024" name="Plant">
        <title>Genomic evolution and insights into agronomic trait innovations of Sesamum species.</title>
        <authorList>
            <person name="Miao H."/>
            <person name="Wang L."/>
            <person name="Qu L."/>
            <person name="Liu H."/>
            <person name="Sun Y."/>
            <person name="Le M."/>
            <person name="Wang Q."/>
            <person name="Wei S."/>
            <person name="Zheng Y."/>
            <person name="Lin W."/>
            <person name="Duan Y."/>
            <person name="Cao H."/>
            <person name="Xiong S."/>
            <person name="Wang X."/>
            <person name="Wei L."/>
            <person name="Li C."/>
            <person name="Ma Q."/>
            <person name="Ju M."/>
            <person name="Zhao R."/>
            <person name="Li G."/>
            <person name="Mu C."/>
            <person name="Tian Q."/>
            <person name="Mei H."/>
            <person name="Zhang T."/>
            <person name="Gao T."/>
            <person name="Zhang H."/>
        </authorList>
    </citation>
    <scope>NUCLEOTIDE SEQUENCE</scope>
    <source>
        <strain evidence="5">3651</strain>
    </source>
</reference>
<gene>
    <name evidence="5" type="ORF">Salat_1942800</name>
</gene>
<evidence type="ECO:0000256" key="2">
    <source>
        <dbReference type="ARBA" id="ARBA00019694"/>
    </source>
</evidence>
<reference evidence="5" key="1">
    <citation type="submission" date="2020-06" db="EMBL/GenBank/DDBJ databases">
        <authorList>
            <person name="Li T."/>
            <person name="Hu X."/>
            <person name="Zhang T."/>
            <person name="Song X."/>
            <person name="Zhang H."/>
            <person name="Dai N."/>
            <person name="Sheng W."/>
            <person name="Hou X."/>
            <person name="Wei L."/>
        </authorList>
    </citation>
    <scope>NUCLEOTIDE SEQUENCE</scope>
    <source>
        <strain evidence="5">3651</strain>
        <tissue evidence="5">Leaf</tissue>
    </source>
</reference>
<feature type="compositionally biased region" description="Pro residues" evidence="3">
    <location>
        <begin position="139"/>
        <end position="148"/>
    </location>
</feature>
<dbReference type="Pfam" id="PF11265">
    <property type="entry name" value="Med25_VWA"/>
    <property type="match status" value="1"/>
</dbReference>
<sequence>MSPKQLIVAVEGTAAIGPFWQTIVSDYLDKIIRCFCGNEPTGQKSSMTHVELSLVMFNAHGSYSACLVQRSGWTRDMDIFFQWLQAIPFAGGGFNDAAIAEGLAEALMMFSSTNGNQNQIVEGQRHCILVAASNPYPLPTPVYRPQPQNPEKSDSMETQPDNRLSDAETLAKSFAQCAISLSVICPKQLPKLRGIYNAGKRNPRAADPPIDNVKNPHFLVLISENFLEARSSLSRSGMTSLPSNQNPVKTDVTPVPPISGPPSASGQSVNASALVRQPISVGNLPPATVKVEPITVTSMTAPTFPQIPSVPRAASQVVPSLQTSSPISTSQDMIPNNANVPDVKPSVSNVTPSLRPVGGAPANVRILNDVAQARQALAGGTSTIGLPSMGGTPMLSNMISSGITSSMAPAQTVISSGSSGVASIAGSLPVSATGQVVHNSAPASFISTASNVSGNASLAMSQPSSTLQASVSLGQTLPGMSQGNLPVTQIVQTGMNMNQNMMSGSGASGMPSGTGTIIPTPGTTQQGQPGMQPVGVNSNNSGTNIPLNQPTSSTIQSAQSKYVKVWEGNLSGQRQGQPVFITRLEGYRSASASETLAANWPPIMQIVRLISQDHMNNKHYVGKADFLVFRAMNQHGFLGQLQEKKLCAVIQLPSQTLLLSVSDKAHRLIGMLFPGDMVVFKPQIPNQQQLQAQLQQQQAQQQLPQMQQQTQQQHPQLQQQPLPVGQLQQQPLMQIQQQQQQMVGTGMNQAYIQGGGRPQMMSQGQASSQGSTSMPGGAFIS</sequence>
<evidence type="ECO:0000256" key="3">
    <source>
        <dbReference type="SAM" id="MobiDB-lite"/>
    </source>
</evidence>
<dbReference type="PANTHER" id="PTHR12433">
    <property type="entry name" value="MEDIATOR OF RNA POLYMERASE II TRANSCRIPTION SUBUNIT 25"/>
    <property type="match status" value="1"/>
</dbReference>
<dbReference type="InterPro" id="IPR021419">
    <property type="entry name" value="Mediator_Med25_VWA"/>
</dbReference>
<evidence type="ECO:0000313" key="5">
    <source>
        <dbReference type="EMBL" id="KAK4423599.1"/>
    </source>
</evidence>
<feature type="compositionally biased region" description="Polar residues" evidence="3">
    <location>
        <begin position="237"/>
        <end position="248"/>
    </location>
</feature>
<feature type="region of interest" description="Disordered" evidence="3">
    <location>
        <begin position="755"/>
        <end position="781"/>
    </location>
</feature>
<accession>A0AAE1Y5A5</accession>
<evidence type="ECO:0000256" key="1">
    <source>
        <dbReference type="ARBA" id="ARBA00009102"/>
    </source>
</evidence>
<name>A0AAE1Y5A5_9LAMI</name>
<protein>
    <recommendedName>
        <fullName evidence="2">Mediator of RNA polymerase II transcription subunit 25</fullName>
    </recommendedName>
</protein>
<dbReference type="PANTHER" id="PTHR12433:SF11">
    <property type="entry name" value="MEDIATOR OF RNA POLYMERASE II TRANSCRIPTION SUBUNIT 25"/>
    <property type="match status" value="1"/>
</dbReference>